<feature type="region of interest" description="Disordered" evidence="1">
    <location>
        <begin position="52"/>
        <end position="90"/>
    </location>
</feature>
<evidence type="ECO:0000313" key="4">
    <source>
        <dbReference type="Proteomes" id="UP000192359"/>
    </source>
</evidence>
<name>A0A1Y1RS49_9MICC</name>
<keyword evidence="4" id="KW-1185">Reference proteome</keyword>
<keyword evidence="2" id="KW-1133">Transmembrane helix</keyword>
<dbReference type="OrthoDB" id="4883227at2"/>
<evidence type="ECO:0000313" key="3">
    <source>
        <dbReference type="EMBL" id="ORC24492.1"/>
    </source>
</evidence>
<comment type="caution">
    <text evidence="3">The sequence shown here is derived from an EMBL/GenBank/DDBJ whole genome shotgun (WGS) entry which is preliminary data.</text>
</comment>
<dbReference type="AlphaFoldDB" id="A0A1Y1RS49"/>
<protein>
    <submittedName>
        <fullName evidence="3">Uncharacterized protein</fullName>
    </submittedName>
</protein>
<feature type="region of interest" description="Disordered" evidence="1">
    <location>
        <begin position="284"/>
        <end position="303"/>
    </location>
</feature>
<feature type="transmembrane region" description="Helical" evidence="2">
    <location>
        <begin position="6"/>
        <end position="23"/>
    </location>
</feature>
<feature type="region of interest" description="Disordered" evidence="1">
    <location>
        <begin position="159"/>
        <end position="213"/>
    </location>
</feature>
<keyword evidence="2" id="KW-0812">Transmembrane</keyword>
<evidence type="ECO:0000256" key="1">
    <source>
        <dbReference type="SAM" id="MobiDB-lite"/>
    </source>
</evidence>
<dbReference type="Proteomes" id="UP000192359">
    <property type="component" value="Unassembled WGS sequence"/>
</dbReference>
<feature type="transmembrane region" description="Helical" evidence="2">
    <location>
        <begin position="103"/>
        <end position="125"/>
    </location>
</feature>
<dbReference type="RefSeq" id="WP_083090689.1">
    <property type="nucleotide sequence ID" value="NZ_LXWF01000003.1"/>
</dbReference>
<gene>
    <name evidence="3" type="ORF">A7979_09445</name>
</gene>
<feature type="region of interest" description="Disordered" evidence="1">
    <location>
        <begin position="235"/>
        <end position="257"/>
    </location>
</feature>
<dbReference type="EMBL" id="LXWF01000003">
    <property type="protein sequence ID" value="ORC24492.1"/>
    <property type="molecule type" value="Genomic_DNA"/>
</dbReference>
<feature type="compositionally biased region" description="Low complexity" evidence="1">
    <location>
        <begin position="172"/>
        <end position="189"/>
    </location>
</feature>
<reference evidence="3 4" key="1">
    <citation type="submission" date="2016-05" db="EMBL/GenBank/DDBJ databases">
        <title>Draft genome sequence of a porcine commensal Rothia nasimurium.</title>
        <authorList>
            <person name="Gaiser R.A."/>
            <person name="Van Baarlen P."/>
            <person name="Wells J.M."/>
        </authorList>
    </citation>
    <scope>NUCLEOTIDE SEQUENCE [LARGE SCALE GENOMIC DNA]</scope>
    <source>
        <strain evidence="3 4">PT-32</strain>
    </source>
</reference>
<proteinExistence type="predicted"/>
<feature type="transmembrane region" description="Helical" evidence="2">
    <location>
        <begin position="131"/>
        <end position="151"/>
    </location>
</feature>
<sequence length="324" mass="34138">MGWIGTSGIILLVCVVVGFSIVSRRRQAATSTSFGAERFAADILENHRETYDGYGDGPVSEPSEGADGPERDATPHLNRGESGSVDRASDTQGTGFTYRWGRVALFGLAVTLLLSAAGVGLASIWTALSGVTALFLLLGSVACLATLRLLALRDRAHRRARTAPGSGHRLGPASHPVPAARAAATQVVAGESAADSIPEEAHTPAPQRPAPARTTLPVSHAAKALRQARTHHLPGRLAPSTHASSPETVAEAEQPASRLRMDEALPDTGWQVTEVPRPTYLDAPVAQRPLPQPVETEQPPLSQTTTLAEAAALNLDDVLKRRRA</sequence>
<accession>A0A1Y1RS49</accession>
<organism evidence="3 4">
    <name type="scientific">Rothia nasimurium</name>
    <dbReference type="NCBI Taxonomy" id="85336"/>
    <lineage>
        <taxon>Bacteria</taxon>
        <taxon>Bacillati</taxon>
        <taxon>Actinomycetota</taxon>
        <taxon>Actinomycetes</taxon>
        <taxon>Micrococcales</taxon>
        <taxon>Micrococcaceae</taxon>
        <taxon>Rothia</taxon>
    </lineage>
</organism>
<evidence type="ECO:0000256" key="2">
    <source>
        <dbReference type="SAM" id="Phobius"/>
    </source>
</evidence>
<keyword evidence="2" id="KW-0472">Membrane</keyword>